<dbReference type="PANTHER" id="PTHR17985">
    <property type="entry name" value="SER/THR-RICH PROTEIN T10 IN DGCR REGION"/>
    <property type="match status" value="1"/>
</dbReference>
<dbReference type="InterPro" id="IPR008551">
    <property type="entry name" value="TANGO2"/>
</dbReference>
<evidence type="ECO:0000313" key="2">
    <source>
        <dbReference type="Proteomes" id="UP001500367"/>
    </source>
</evidence>
<name>A0ABP7VZD5_9FLAO</name>
<proteinExistence type="predicted"/>
<gene>
    <name evidence="1" type="ORF">GCM10022389_23870</name>
</gene>
<sequence length="235" mass="27291">MCTVSFVFSNGKAILTHNRDEKVARPSAIEPQKYIVNNKKIYFPKDQKAGGTWYAVAENGTVLVLLNGADEKHQLKPSYRKSRGLIVLDLVSSDSPIEEWNTIDLFGIEPFTIVLFQDKKLYQLRWNEVEKSTLNLDVNQSHIWSSSTLYPKEIREHRVELFQNFIVSNEVSAEKLFQFHRYAKEDDQEHGLIINRNNEMKTLSITQTIIQENKVVLSYHDLQNQEEFTNSITIQ</sequence>
<accession>A0ABP7VZD5</accession>
<evidence type="ECO:0000313" key="1">
    <source>
        <dbReference type="EMBL" id="GAA4077236.1"/>
    </source>
</evidence>
<reference evidence="2" key="1">
    <citation type="journal article" date="2019" name="Int. J. Syst. Evol. Microbiol.">
        <title>The Global Catalogue of Microorganisms (GCM) 10K type strain sequencing project: providing services to taxonomists for standard genome sequencing and annotation.</title>
        <authorList>
            <consortium name="The Broad Institute Genomics Platform"/>
            <consortium name="The Broad Institute Genome Sequencing Center for Infectious Disease"/>
            <person name="Wu L."/>
            <person name="Ma J."/>
        </authorList>
    </citation>
    <scope>NUCLEOTIDE SEQUENCE [LARGE SCALE GENOMIC DNA]</scope>
    <source>
        <strain evidence="2">JCM 17069</strain>
    </source>
</reference>
<protein>
    <submittedName>
        <fullName evidence="1">NRDE family protein</fullName>
    </submittedName>
</protein>
<dbReference type="Proteomes" id="UP001500367">
    <property type="component" value="Unassembled WGS sequence"/>
</dbReference>
<dbReference type="PANTHER" id="PTHR17985:SF8">
    <property type="entry name" value="TRANSPORT AND GOLGI ORGANIZATION PROTEIN 2 HOMOLOG"/>
    <property type="match status" value="1"/>
</dbReference>
<comment type="caution">
    <text evidence="1">The sequence shown here is derived from an EMBL/GenBank/DDBJ whole genome shotgun (WGS) entry which is preliminary data.</text>
</comment>
<dbReference type="EMBL" id="BAABCT010000006">
    <property type="protein sequence ID" value="GAA4077236.1"/>
    <property type="molecule type" value="Genomic_DNA"/>
</dbReference>
<organism evidence="1 2">
    <name type="scientific">Flavobacterium cheonanense</name>
    <dbReference type="NCBI Taxonomy" id="706183"/>
    <lineage>
        <taxon>Bacteria</taxon>
        <taxon>Pseudomonadati</taxon>
        <taxon>Bacteroidota</taxon>
        <taxon>Flavobacteriia</taxon>
        <taxon>Flavobacteriales</taxon>
        <taxon>Flavobacteriaceae</taxon>
        <taxon>Flavobacterium</taxon>
    </lineage>
</organism>
<dbReference type="Pfam" id="PF05742">
    <property type="entry name" value="TANGO2"/>
    <property type="match status" value="1"/>
</dbReference>
<dbReference type="RefSeq" id="WP_344816918.1">
    <property type="nucleotide sequence ID" value="NZ_BAABCT010000006.1"/>
</dbReference>
<keyword evidence="2" id="KW-1185">Reference proteome</keyword>